<dbReference type="AlphaFoldDB" id="A0AAW2CVM1"/>
<evidence type="ECO:0000313" key="2">
    <source>
        <dbReference type="EMBL" id="KAL0001603.1"/>
    </source>
</evidence>
<dbReference type="InterPro" id="IPR012337">
    <property type="entry name" value="RNaseH-like_sf"/>
</dbReference>
<dbReference type="SUPFAM" id="SSF53098">
    <property type="entry name" value="Ribonuclease H-like"/>
    <property type="match status" value="1"/>
</dbReference>
<proteinExistence type="predicted"/>
<feature type="domain" description="RNase H type-1" evidence="1">
    <location>
        <begin position="2"/>
        <end position="110"/>
    </location>
</feature>
<dbReference type="Gene3D" id="3.30.420.10">
    <property type="entry name" value="Ribonuclease H-like superfamily/Ribonuclease H"/>
    <property type="match status" value="1"/>
</dbReference>
<name>A0AAW2CVM1_9ROSI</name>
<dbReference type="GO" id="GO:0004523">
    <property type="term" value="F:RNA-DNA hybrid ribonuclease activity"/>
    <property type="evidence" value="ECO:0007669"/>
    <property type="project" value="InterPro"/>
</dbReference>
<gene>
    <name evidence="2" type="ORF">SO802_015384</name>
</gene>
<reference evidence="2 3" key="1">
    <citation type="submission" date="2024-01" db="EMBL/GenBank/DDBJ databases">
        <title>A telomere-to-telomere, gap-free genome of sweet tea (Lithocarpus litseifolius).</title>
        <authorList>
            <person name="Zhou J."/>
        </authorList>
    </citation>
    <scope>NUCLEOTIDE SEQUENCE [LARGE SCALE GENOMIC DNA]</scope>
    <source>
        <strain evidence="2">Zhou-2022a</strain>
        <tissue evidence="2">Leaf</tissue>
    </source>
</reference>
<comment type="caution">
    <text evidence="2">The sequence shown here is derived from an EMBL/GenBank/DDBJ whole genome shotgun (WGS) entry which is preliminary data.</text>
</comment>
<protein>
    <recommendedName>
        <fullName evidence="1">RNase H type-1 domain-containing protein</fullName>
    </recommendedName>
</protein>
<dbReference type="InterPro" id="IPR044730">
    <property type="entry name" value="RNase_H-like_dom_plant"/>
</dbReference>
<dbReference type="EMBL" id="JAZDWU010000005">
    <property type="protein sequence ID" value="KAL0001603.1"/>
    <property type="molecule type" value="Genomic_DNA"/>
</dbReference>
<accession>A0AAW2CVM1</accession>
<dbReference type="InterPro" id="IPR036397">
    <property type="entry name" value="RNaseH_sf"/>
</dbReference>
<keyword evidence="3" id="KW-1185">Reference proteome</keyword>
<dbReference type="Proteomes" id="UP001459277">
    <property type="component" value="Unassembled WGS sequence"/>
</dbReference>
<evidence type="ECO:0000313" key="3">
    <source>
        <dbReference type="Proteomes" id="UP001459277"/>
    </source>
</evidence>
<dbReference type="GO" id="GO:0003676">
    <property type="term" value="F:nucleic acid binding"/>
    <property type="evidence" value="ECO:0007669"/>
    <property type="project" value="InterPro"/>
</dbReference>
<dbReference type="PANTHER" id="PTHR47723:SF20">
    <property type="entry name" value="RNASE H TYPE-1 DOMAIN-CONTAINING PROTEIN"/>
    <property type="match status" value="1"/>
</dbReference>
<organism evidence="2 3">
    <name type="scientific">Lithocarpus litseifolius</name>
    <dbReference type="NCBI Taxonomy" id="425828"/>
    <lineage>
        <taxon>Eukaryota</taxon>
        <taxon>Viridiplantae</taxon>
        <taxon>Streptophyta</taxon>
        <taxon>Embryophyta</taxon>
        <taxon>Tracheophyta</taxon>
        <taxon>Spermatophyta</taxon>
        <taxon>Magnoliopsida</taxon>
        <taxon>eudicotyledons</taxon>
        <taxon>Gunneridae</taxon>
        <taxon>Pentapetalae</taxon>
        <taxon>rosids</taxon>
        <taxon>fabids</taxon>
        <taxon>Fagales</taxon>
        <taxon>Fagaceae</taxon>
        <taxon>Lithocarpus</taxon>
    </lineage>
</organism>
<dbReference type="Pfam" id="PF13456">
    <property type="entry name" value="RVT_3"/>
    <property type="match status" value="1"/>
</dbReference>
<dbReference type="InterPro" id="IPR053151">
    <property type="entry name" value="RNase_H-like"/>
</dbReference>
<evidence type="ECO:0000259" key="1">
    <source>
        <dbReference type="Pfam" id="PF13456"/>
    </source>
</evidence>
<dbReference type="CDD" id="cd06222">
    <property type="entry name" value="RNase_H_like"/>
    <property type="match status" value="1"/>
</dbReference>
<dbReference type="PANTHER" id="PTHR47723">
    <property type="entry name" value="OS05G0353850 PROTEIN"/>
    <property type="match status" value="1"/>
</dbReference>
<sequence>MASGRGLIRNSQGNWIKGFSRSIGYTTSVMAELWALRDGLHLAIQLGINFLEVELDVKVIVEVLNNSDCPNMKLSPLLHDCKSLLSRLMQVQVVHVFREANKCADFLARRGCSMREEFVIFDAPPFVDLANLLVLYVNGWSDLRLVATTLASMASL</sequence>
<dbReference type="InterPro" id="IPR002156">
    <property type="entry name" value="RNaseH_domain"/>
</dbReference>